<reference evidence="7" key="1">
    <citation type="journal article" date="2020" name="mSystems">
        <title>Genome- and Community-Level Interaction Insights into Carbon Utilization and Element Cycling Functions of Hydrothermarchaeota in Hydrothermal Sediment.</title>
        <authorList>
            <person name="Zhou Z."/>
            <person name="Liu Y."/>
            <person name="Xu W."/>
            <person name="Pan J."/>
            <person name="Luo Z.H."/>
            <person name="Li M."/>
        </authorList>
    </citation>
    <scope>NUCLEOTIDE SEQUENCE [LARGE SCALE GENOMIC DNA]</scope>
    <source>
        <strain evidence="7">SpSt-966</strain>
    </source>
</reference>
<dbReference type="InterPro" id="IPR013805">
    <property type="entry name" value="GrpE_CC"/>
</dbReference>
<accession>A0A7V3RFK0</accession>
<keyword evidence="6" id="KW-0175">Coiled coil</keyword>
<dbReference type="GO" id="GO:0005737">
    <property type="term" value="C:cytoplasm"/>
    <property type="evidence" value="ECO:0007669"/>
    <property type="project" value="UniProtKB-SubCell"/>
</dbReference>
<dbReference type="GO" id="GO:0051087">
    <property type="term" value="F:protein-folding chaperone binding"/>
    <property type="evidence" value="ECO:0007669"/>
    <property type="project" value="InterPro"/>
</dbReference>
<dbReference type="InterPro" id="IPR000740">
    <property type="entry name" value="GrpE"/>
</dbReference>
<comment type="function">
    <text evidence="3 4">Participates actively in the response to hyperosmotic and heat shock by preventing the aggregation of stress-denatured proteins, in association with DnaK and GrpE. It is the nucleotide exchange factor for DnaK and may function as a thermosensor. Unfolded proteins bind initially to DnaJ; upon interaction with the DnaJ-bound protein, DnaK hydrolyzes its bound ATP, resulting in the formation of a stable complex. GrpE releases ADP from DnaK; ATP binding to DnaK triggers the release of the substrate protein, thus completing the reaction cycle. Several rounds of ATP-dependent interactions between DnaJ, DnaK and GrpE are required for fully efficient folding.</text>
</comment>
<dbReference type="SUPFAM" id="SSF51064">
    <property type="entry name" value="Head domain of nucleotide exchange factor GrpE"/>
    <property type="match status" value="1"/>
</dbReference>
<dbReference type="Gene3D" id="3.90.20.20">
    <property type="match status" value="1"/>
</dbReference>
<evidence type="ECO:0000256" key="1">
    <source>
        <dbReference type="ARBA" id="ARBA00009054"/>
    </source>
</evidence>
<dbReference type="EMBL" id="DTPE01000237">
    <property type="protein sequence ID" value="HGE75652.1"/>
    <property type="molecule type" value="Genomic_DNA"/>
</dbReference>
<dbReference type="Pfam" id="PF01025">
    <property type="entry name" value="GrpE"/>
    <property type="match status" value="1"/>
</dbReference>
<dbReference type="PANTHER" id="PTHR21237">
    <property type="entry name" value="GRPE PROTEIN"/>
    <property type="match status" value="1"/>
</dbReference>
<keyword evidence="2 3" id="KW-0143">Chaperone</keyword>
<dbReference type="HAMAP" id="MF_01151">
    <property type="entry name" value="GrpE"/>
    <property type="match status" value="1"/>
</dbReference>
<gene>
    <name evidence="3" type="primary">grpE</name>
    <name evidence="7" type="ORF">ENX73_05960</name>
</gene>
<keyword evidence="3" id="KW-0963">Cytoplasm</keyword>
<evidence type="ECO:0000313" key="7">
    <source>
        <dbReference type="EMBL" id="HGE75652.1"/>
    </source>
</evidence>
<protein>
    <recommendedName>
        <fullName evidence="3 4">Protein GrpE</fullName>
    </recommendedName>
    <alternativeName>
        <fullName evidence="3">HSP-70 cofactor</fullName>
    </alternativeName>
</protein>
<dbReference type="GO" id="GO:0051082">
    <property type="term" value="F:unfolded protein binding"/>
    <property type="evidence" value="ECO:0007669"/>
    <property type="project" value="TreeGrafter"/>
</dbReference>
<sequence>MEEEKKIPEEVKNTSENIDELRLKLYETEKALNESRQKNHELEEYAKRMKASLENIRMEKDEELNYVASHANQKFVEKLIEILDDMERIMNNFKDRSNLDFVAFQLMYKKFKNLLEAEGLKKIETSGKFDPFEHDAVERVESSVNEDWDIVEVTQNGYKFRSTVIRPAKVKVAMHVEDHGNDNHLNEGR</sequence>
<keyword evidence="3 4" id="KW-0346">Stress response</keyword>
<evidence type="ECO:0000256" key="2">
    <source>
        <dbReference type="ARBA" id="ARBA00023186"/>
    </source>
</evidence>
<comment type="similarity">
    <text evidence="1 3 5">Belongs to the GrpE family.</text>
</comment>
<evidence type="ECO:0000256" key="5">
    <source>
        <dbReference type="RuleBase" id="RU004478"/>
    </source>
</evidence>
<organism evidence="7">
    <name type="scientific">Mesoaciditoga lauensis</name>
    <dbReference type="NCBI Taxonomy" id="1495039"/>
    <lineage>
        <taxon>Bacteria</taxon>
        <taxon>Thermotogati</taxon>
        <taxon>Thermotogota</taxon>
        <taxon>Thermotogae</taxon>
        <taxon>Mesoaciditogales</taxon>
        <taxon>Mesoaciditogaceae</taxon>
        <taxon>Mesoaciditoga</taxon>
    </lineage>
</organism>
<dbReference type="PRINTS" id="PR00773">
    <property type="entry name" value="GRPEPROTEIN"/>
</dbReference>
<dbReference type="InterPro" id="IPR009012">
    <property type="entry name" value="GrpE_head"/>
</dbReference>
<comment type="subunit">
    <text evidence="3">Homodimer.</text>
</comment>
<dbReference type="Gene3D" id="2.30.22.10">
    <property type="entry name" value="Head domain of nucleotide exchange factor GrpE"/>
    <property type="match status" value="1"/>
</dbReference>
<evidence type="ECO:0000256" key="4">
    <source>
        <dbReference type="RuleBase" id="RU000639"/>
    </source>
</evidence>
<proteinExistence type="inferred from homology"/>
<comment type="caution">
    <text evidence="7">The sequence shown here is derived from an EMBL/GenBank/DDBJ whole genome shotgun (WGS) entry which is preliminary data.</text>
</comment>
<dbReference type="PANTHER" id="PTHR21237:SF23">
    <property type="entry name" value="GRPE PROTEIN HOMOLOG, MITOCHONDRIAL"/>
    <property type="match status" value="1"/>
</dbReference>
<dbReference type="AlphaFoldDB" id="A0A7V3RFK0"/>
<evidence type="ECO:0000256" key="3">
    <source>
        <dbReference type="HAMAP-Rule" id="MF_01151"/>
    </source>
</evidence>
<dbReference type="SUPFAM" id="SSF58014">
    <property type="entry name" value="Coiled-coil domain of nucleotide exchange factor GrpE"/>
    <property type="match status" value="1"/>
</dbReference>
<dbReference type="CDD" id="cd00446">
    <property type="entry name" value="GrpE"/>
    <property type="match status" value="1"/>
</dbReference>
<name>A0A7V3RFK0_9BACT</name>
<dbReference type="GO" id="GO:0042803">
    <property type="term" value="F:protein homodimerization activity"/>
    <property type="evidence" value="ECO:0007669"/>
    <property type="project" value="InterPro"/>
</dbReference>
<dbReference type="GO" id="GO:0000774">
    <property type="term" value="F:adenyl-nucleotide exchange factor activity"/>
    <property type="evidence" value="ECO:0007669"/>
    <property type="project" value="InterPro"/>
</dbReference>
<dbReference type="GO" id="GO:0006457">
    <property type="term" value="P:protein folding"/>
    <property type="evidence" value="ECO:0007669"/>
    <property type="project" value="InterPro"/>
</dbReference>
<dbReference type="PROSITE" id="PS01071">
    <property type="entry name" value="GRPE"/>
    <property type="match status" value="1"/>
</dbReference>
<feature type="coiled-coil region" evidence="6">
    <location>
        <begin position="11"/>
        <end position="96"/>
    </location>
</feature>
<evidence type="ECO:0000256" key="6">
    <source>
        <dbReference type="SAM" id="Coils"/>
    </source>
</evidence>
<comment type="subcellular location">
    <subcellularLocation>
        <location evidence="3">Cytoplasm</location>
    </subcellularLocation>
</comment>